<reference evidence="10 11" key="1">
    <citation type="submission" date="2019-09" db="EMBL/GenBank/DDBJ databases">
        <title>Bird 10,000 Genomes (B10K) Project - Family phase.</title>
        <authorList>
            <person name="Zhang G."/>
        </authorList>
    </citation>
    <scope>NUCLEOTIDE SEQUENCE [LARGE SCALE GENOMIC DNA]</scope>
    <source>
        <strain evidence="10">B10K-DU-029-46</strain>
    </source>
</reference>
<dbReference type="Pfam" id="PF00096">
    <property type="entry name" value="zf-C2H2"/>
    <property type="match status" value="2"/>
</dbReference>
<evidence type="ECO:0000313" key="11">
    <source>
        <dbReference type="Proteomes" id="UP000582182"/>
    </source>
</evidence>
<dbReference type="AlphaFoldDB" id="A0A7L3L3U4"/>
<evidence type="ECO:0000256" key="3">
    <source>
        <dbReference type="ARBA" id="ARBA00022737"/>
    </source>
</evidence>
<evidence type="ECO:0000256" key="8">
    <source>
        <dbReference type="SAM" id="MobiDB-lite"/>
    </source>
</evidence>
<dbReference type="PANTHER" id="PTHR24394">
    <property type="entry name" value="ZINC FINGER PROTEIN"/>
    <property type="match status" value="1"/>
</dbReference>
<evidence type="ECO:0000256" key="2">
    <source>
        <dbReference type="ARBA" id="ARBA00022723"/>
    </source>
</evidence>
<feature type="non-terminal residue" evidence="10">
    <location>
        <position position="68"/>
    </location>
</feature>
<dbReference type="OrthoDB" id="3437960at2759"/>
<sequence>VHTEERPFPCELCGKSFKRSSNLQEHRRTHTPHRPHPCSTCPKAFKTPHELQRHSLTHQQPSSSTPHR</sequence>
<evidence type="ECO:0000313" key="10">
    <source>
        <dbReference type="EMBL" id="NXU48483.1"/>
    </source>
</evidence>
<dbReference type="PROSITE" id="PS50157">
    <property type="entry name" value="ZINC_FINGER_C2H2_2"/>
    <property type="match status" value="2"/>
</dbReference>
<keyword evidence="2" id="KW-0479">Metal-binding</keyword>
<feature type="compositionally biased region" description="Basic residues" evidence="8">
    <location>
        <begin position="27"/>
        <end position="36"/>
    </location>
</feature>
<feature type="region of interest" description="Disordered" evidence="8">
    <location>
        <begin position="19"/>
        <end position="68"/>
    </location>
</feature>
<evidence type="ECO:0000256" key="1">
    <source>
        <dbReference type="ARBA" id="ARBA00004123"/>
    </source>
</evidence>
<dbReference type="SUPFAM" id="SSF57667">
    <property type="entry name" value="beta-beta-alpha zinc fingers"/>
    <property type="match status" value="1"/>
</dbReference>
<dbReference type="Gene3D" id="3.30.160.60">
    <property type="entry name" value="Classic Zinc Finger"/>
    <property type="match status" value="2"/>
</dbReference>
<comment type="caution">
    <text evidence="10">The sequence shown here is derived from an EMBL/GenBank/DDBJ whole genome shotgun (WGS) entry which is preliminary data.</text>
</comment>
<keyword evidence="6" id="KW-0539">Nucleus</keyword>
<proteinExistence type="predicted"/>
<dbReference type="FunFam" id="3.30.160.60:FF:002382">
    <property type="entry name" value="Regular, isoform C"/>
    <property type="match status" value="1"/>
</dbReference>
<dbReference type="PROSITE" id="PS00028">
    <property type="entry name" value="ZINC_FINGER_C2H2_1"/>
    <property type="match status" value="2"/>
</dbReference>
<evidence type="ECO:0000259" key="9">
    <source>
        <dbReference type="PROSITE" id="PS50157"/>
    </source>
</evidence>
<dbReference type="GO" id="GO:0008270">
    <property type="term" value="F:zinc ion binding"/>
    <property type="evidence" value="ECO:0007669"/>
    <property type="project" value="UniProtKB-KW"/>
</dbReference>
<evidence type="ECO:0000256" key="6">
    <source>
        <dbReference type="ARBA" id="ARBA00023242"/>
    </source>
</evidence>
<dbReference type="EMBL" id="VZTY01003884">
    <property type="protein sequence ID" value="NXU48483.1"/>
    <property type="molecule type" value="Genomic_DNA"/>
</dbReference>
<keyword evidence="11" id="KW-1185">Reference proteome</keyword>
<dbReference type="Proteomes" id="UP000582182">
    <property type="component" value="Unassembled WGS sequence"/>
</dbReference>
<dbReference type="FunFam" id="3.30.160.60:FF:000145">
    <property type="entry name" value="Zinc finger protein 574"/>
    <property type="match status" value="1"/>
</dbReference>
<organism evidence="10 11">
    <name type="scientific">Turnix velox</name>
    <name type="common">Little buttonquail</name>
    <dbReference type="NCBI Taxonomy" id="2529409"/>
    <lineage>
        <taxon>Eukaryota</taxon>
        <taxon>Metazoa</taxon>
        <taxon>Chordata</taxon>
        <taxon>Craniata</taxon>
        <taxon>Vertebrata</taxon>
        <taxon>Euteleostomi</taxon>
        <taxon>Archelosauria</taxon>
        <taxon>Archosauria</taxon>
        <taxon>Dinosauria</taxon>
        <taxon>Saurischia</taxon>
        <taxon>Theropoda</taxon>
        <taxon>Coelurosauria</taxon>
        <taxon>Aves</taxon>
        <taxon>Neognathae</taxon>
        <taxon>Neoaves</taxon>
        <taxon>Charadriiformes</taxon>
        <taxon>Turnicidae</taxon>
        <taxon>Turnix</taxon>
    </lineage>
</organism>
<feature type="non-terminal residue" evidence="10">
    <location>
        <position position="1"/>
    </location>
</feature>
<evidence type="ECO:0000256" key="4">
    <source>
        <dbReference type="ARBA" id="ARBA00022771"/>
    </source>
</evidence>
<evidence type="ECO:0000256" key="7">
    <source>
        <dbReference type="PROSITE-ProRule" id="PRU00042"/>
    </source>
</evidence>
<gene>
    <name evidence="10" type="primary">Znf732</name>
    <name evidence="10" type="ORF">TURVEL_R13766</name>
</gene>
<evidence type="ECO:0000256" key="5">
    <source>
        <dbReference type="ARBA" id="ARBA00022833"/>
    </source>
</evidence>
<dbReference type="GO" id="GO:0000981">
    <property type="term" value="F:DNA-binding transcription factor activity, RNA polymerase II-specific"/>
    <property type="evidence" value="ECO:0007669"/>
    <property type="project" value="TreeGrafter"/>
</dbReference>
<dbReference type="GO" id="GO:0005634">
    <property type="term" value="C:nucleus"/>
    <property type="evidence" value="ECO:0007669"/>
    <property type="project" value="UniProtKB-SubCell"/>
</dbReference>
<feature type="compositionally biased region" description="Polar residues" evidence="8">
    <location>
        <begin position="57"/>
        <end position="68"/>
    </location>
</feature>
<feature type="domain" description="C2H2-type" evidence="9">
    <location>
        <begin position="8"/>
        <end position="35"/>
    </location>
</feature>
<dbReference type="PANTHER" id="PTHR24394:SF29">
    <property type="entry name" value="MYONEURIN"/>
    <property type="match status" value="1"/>
</dbReference>
<dbReference type="InterPro" id="IPR013087">
    <property type="entry name" value="Znf_C2H2_type"/>
</dbReference>
<dbReference type="InterPro" id="IPR036236">
    <property type="entry name" value="Znf_C2H2_sf"/>
</dbReference>
<accession>A0A7L3L3U4</accession>
<protein>
    <submittedName>
        <fullName evidence="10">ZN732 protein</fullName>
    </submittedName>
</protein>
<dbReference type="SMART" id="SM00355">
    <property type="entry name" value="ZnF_C2H2"/>
    <property type="match status" value="2"/>
</dbReference>
<keyword evidence="4 7" id="KW-0863">Zinc-finger</keyword>
<keyword evidence="3" id="KW-0677">Repeat</keyword>
<name>A0A7L3L3U4_9CHAR</name>
<keyword evidence="5" id="KW-0862">Zinc</keyword>
<comment type="subcellular location">
    <subcellularLocation>
        <location evidence="1">Nucleus</location>
    </subcellularLocation>
</comment>
<feature type="domain" description="C2H2-type" evidence="9">
    <location>
        <begin position="36"/>
        <end position="63"/>
    </location>
</feature>